<dbReference type="GO" id="GO:0042826">
    <property type="term" value="F:histone deacetylase binding"/>
    <property type="evidence" value="ECO:0007669"/>
    <property type="project" value="TreeGrafter"/>
</dbReference>
<dbReference type="InterPro" id="IPR046341">
    <property type="entry name" value="SET_dom_sf"/>
</dbReference>
<dbReference type="GO" id="GO:0032259">
    <property type="term" value="P:methylation"/>
    <property type="evidence" value="ECO:0007669"/>
    <property type="project" value="UniProtKB-KW"/>
</dbReference>
<dbReference type="AlphaFoldDB" id="A0A6G0W4U5"/>
<protein>
    <recommendedName>
        <fullName evidence="4">SET domain-containing protein</fullName>
    </recommendedName>
</protein>
<feature type="domain" description="SET" evidence="4">
    <location>
        <begin position="196"/>
        <end position="233"/>
    </location>
</feature>
<dbReference type="GO" id="GO:0005634">
    <property type="term" value="C:nucleus"/>
    <property type="evidence" value="ECO:0007669"/>
    <property type="project" value="TreeGrafter"/>
</dbReference>
<accession>A0A6G0W4U5</accession>
<dbReference type="PANTHER" id="PTHR46165">
    <property type="entry name" value="SET AND MYND DOMAIN-CONTAINING PROTEIN 4"/>
    <property type="match status" value="1"/>
</dbReference>
<evidence type="ECO:0000256" key="3">
    <source>
        <dbReference type="ARBA" id="ARBA00022691"/>
    </source>
</evidence>
<keyword evidence="6" id="KW-1185">Reference proteome</keyword>
<proteinExistence type="predicted"/>
<dbReference type="VEuPathDB" id="FungiDB:AeMF1_005734"/>
<dbReference type="GO" id="GO:0008168">
    <property type="term" value="F:methyltransferase activity"/>
    <property type="evidence" value="ECO:0007669"/>
    <property type="project" value="UniProtKB-KW"/>
</dbReference>
<dbReference type="InterPro" id="IPR011990">
    <property type="entry name" value="TPR-like_helical_dom_sf"/>
</dbReference>
<keyword evidence="1" id="KW-0489">Methyltransferase</keyword>
<sequence length="469" mass="50482">MEFDAPSFADAPVALAKTVTATVALAPGQVIFAESAIVASAGGVEPDDGFHEEGCEDEECGGCAEIDDEDAKDTLDEDEVDKVSAYVVENFDALMETCEPVEALVAVDARKNLFKLFHLIEQPDHAGLLNQLLAVEIVQNNVASHLEAAKVLREAHSGVIPAALSDDQVAQLIGAIHKDSIPLDDLDGSGLFLYVPKLKHSCTPNATYTDAGASVWVTAIQPIAAGEDITVDFFDTHFMPAAERAIVLAEEGYECSCGVCNGTAPDLTRSFKCKACPTGIVNPTKNVFACASCGAKFDDETIAAVEMEETTLLNDLEIESLEQMNALIEGSHLHRYHHIFYSAMEALLEDDADDEDDDENEEEATTGLTDEQSLAVLNDELAAFNYVVPFPHSEKVALYDSIAQAHLGLGQIEKATEAYTQAHAMSQTVFGPDAKNTQLFHRLMTNTPTTPEEIAAAYGFELDDGEDDE</sequence>
<evidence type="ECO:0000259" key="4">
    <source>
        <dbReference type="Pfam" id="PF00856"/>
    </source>
</evidence>
<evidence type="ECO:0000313" key="5">
    <source>
        <dbReference type="EMBL" id="KAF0722027.1"/>
    </source>
</evidence>
<name>A0A6G0W4U5_9STRA</name>
<evidence type="ECO:0000256" key="2">
    <source>
        <dbReference type="ARBA" id="ARBA00022679"/>
    </source>
</evidence>
<keyword evidence="3" id="KW-0949">S-adenosyl-L-methionine</keyword>
<dbReference type="InterPro" id="IPR052097">
    <property type="entry name" value="SET-MYND_domain_protein"/>
</dbReference>
<dbReference type="Gene3D" id="2.170.270.10">
    <property type="entry name" value="SET domain"/>
    <property type="match status" value="1"/>
</dbReference>
<dbReference type="InterPro" id="IPR001214">
    <property type="entry name" value="SET_dom"/>
</dbReference>
<gene>
    <name evidence="5" type="ORF">Ae201684_018747</name>
</gene>
<comment type="caution">
    <text evidence="5">The sequence shown here is derived from an EMBL/GenBank/DDBJ whole genome shotgun (WGS) entry which is preliminary data.</text>
</comment>
<reference evidence="5 6" key="1">
    <citation type="submission" date="2019-07" db="EMBL/GenBank/DDBJ databases">
        <title>Genomics analysis of Aphanomyces spp. identifies a new class of oomycete effector associated with host adaptation.</title>
        <authorList>
            <person name="Gaulin E."/>
        </authorList>
    </citation>
    <scope>NUCLEOTIDE SEQUENCE [LARGE SCALE GENOMIC DNA]</scope>
    <source>
        <strain evidence="5 6">ATCC 201684</strain>
    </source>
</reference>
<evidence type="ECO:0000256" key="1">
    <source>
        <dbReference type="ARBA" id="ARBA00022603"/>
    </source>
</evidence>
<keyword evidence="2" id="KW-0808">Transferase</keyword>
<dbReference type="Gene3D" id="1.25.40.10">
    <property type="entry name" value="Tetratricopeptide repeat domain"/>
    <property type="match status" value="1"/>
</dbReference>
<organism evidence="5 6">
    <name type="scientific">Aphanomyces euteiches</name>
    <dbReference type="NCBI Taxonomy" id="100861"/>
    <lineage>
        <taxon>Eukaryota</taxon>
        <taxon>Sar</taxon>
        <taxon>Stramenopiles</taxon>
        <taxon>Oomycota</taxon>
        <taxon>Saprolegniomycetes</taxon>
        <taxon>Saprolegniales</taxon>
        <taxon>Verrucalvaceae</taxon>
        <taxon>Aphanomyces</taxon>
    </lineage>
</organism>
<dbReference type="GO" id="GO:0005737">
    <property type="term" value="C:cytoplasm"/>
    <property type="evidence" value="ECO:0007669"/>
    <property type="project" value="TreeGrafter"/>
</dbReference>
<evidence type="ECO:0000313" key="6">
    <source>
        <dbReference type="Proteomes" id="UP000481153"/>
    </source>
</evidence>
<dbReference type="SUPFAM" id="SSF82199">
    <property type="entry name" value="SET domain"/>
    <property type="match status" value="1"/>
</dbReference>
<dbReference type="EMBL" id="VJMJ01000351">
    <property type="protein sequence ID" value="KAF0722027.1"/>
    <property type="molecule type" value="Genomic_DNA"/>
</dbReference>
<dbReference type="Pfam" id="PF00856">
    <property type="entry name" value="SET"/>
    <property type="match status" value="1"/>
</dbReference>
<dbReference type="Proteomes" id="UP000481153">
    <property type="component" value="Unassembled WGS sequence"/>
</dbReference>
<dbReference type="PANTHER" id="PTHR46165:SF2">
    <property type="entry name" value="SET AND MYND DOMAIN-CONTAINING PROTEIN 4"/>
    <property type="match status" value="1"/>
</dbReference>